<feature type="region of interest" description="Disordered" evidence="3">
    <location>
        <begin position="59"/>
        <end position="78"/>
    </location>
</feature>
<evidence type="ECO:0000313" key="7">
    <source>
        <dbReference type="Proteomes" id="UP000027920"/>
    </source>
</evidence>
<comment type="caution">
    <text evidence="6">The sequence shown here is derived from an EMBL/GenBank/DDBJ whole genome shotgun (WGS) entry which is preliminary data.</text>
</comment>
<feature type="repeat" description="WD" evidence="2">
    <location>
        <begin position="1162"/>
        <end position="1194"/>
    </location>
</feature>
<dbReference type="SUPFAM" id="SSF50978">
    <property type="entry name" value="WD40 repeat-like"/>
    <property type="match status" value="2"/>
</dbReference>
<dbReference type="PANTHER" id="PTHR10039:SF16">
    <property type="entry name" value="GPI INOSITOL-DEACYLASE"/>
    <property type="match status" value="1"/>
</dbReference>
<dbReference type="Pfam" id="PF00400">
    <property type="entry name" value="WD40"/>
    <property type="match status" value="1"/>
</dbReference>
<dbReference type="InterPro" id="IPR054471">
    <property type="entry name" value="GPIID_WHD"/>
</dbReference>
<dbReference type="HOGENOM" id="CLU_001384_2_0_1"/>
<feature type="region of interest" description="Disordered" evidence="3">
    <location>
        <begin position="1"/>
        <end position="40"/>
    </location>
</feature>
<evidence type="ECO:0000256" key="2">
    <source>
        <dbReference type="PROSITE-ProRule" id="PRU00221"/>
    </source>
</evidence>
<dbReference type="EMBL" id="AMGV01000009">
    <property type="protein sequence ID" value="KEF54926.1"/>
    <property type="molecule type" value="Genomic_DNA"/>
</dbReference>
<dbReference type="InterPro" id="IPR027417">
    <property type="entry name" value="P-loop_NTPase"/>
</dbReference>
<dbReference type="VEuPathDB" id="FungiDB:A1O9_09369"/>
<feature type="domain" description="Nephrocystin 3-like N-terminal" evidence="5">
    <location>
        <begin position="386"/>
        <end position="549"/>
    </location>
</feature>
<dbReference type="Pfam" id="PF22939">
    <property type="entry name" value="WHD_GPIID"/>
    <property type="match status" value="1"/>
</dbReference>
<dbReference type="GeneID" id="25284278"/>
<evidence type="ECO:0000256" key="1">
    <source>
        <dbReference type="ARBA" id="ARBA00022737"/>
    </source>
</evidence>
<protein>
    <submittedName>
        <fullName evidence="6">Uncharacterized protein</fullName>
    </submittedName>
</protein>
<dbReference type="Gene3D" id="2.130.10.10">
    <property type="entry name" value="YVTN repeat-like/Quinoprotein amine dehydrogenase"/>
    <property type="match status" value="3"/>
</dbReference>
<keyword evidence="7" id="KW-1185">Reference proteome</keyword>
<evidence type="ECO:0000256" key="3">
    <source>
        <dbReference type="SAM" id="MobiDB-lite"/>
    </source>
</evidence>
<dbReference type="PANTHER" id="PTHR10039">
    <property type="entry name" value="AMELOGENIN"/>
    <property type="match status" value="1"/>
</dbReference>
<organism evidence="6 7">
    <name type="scientific">Exophiala aquamarina CBS 119918</name>
    <dbReference type="NCBI Taxonomy" id="1182545"/>
    <lineage>
        <taxon>Eukaryota</taxon>
        <taxon>Fungi</taxon>
        <taxon>Dikarya</taxon>
        <taxon>Ascomycota</taxon>
        <taxon>Pezizomycotina</taxon>
        <taxon>Eurotiomycetes</taxon>
        <taxon>Chaetothyriomycetidae</taxon>
        <taxon>Chaetothyriales</taxon>
        <taxon>Herpotrichiellaceae</taxon>
        <taxon>Exophiala</taxon>
    </lineage>
</organism>
<keyword evidence="1" id="KW-0677">Repeat</keyword>
<dbReference type="SUPFAM" id="SSF53474">
    <property type="entry name" value="alpha/beta-Hydrolases"/>
    <property type="match status" value="1"/>
</dbReference>
<dbReference type="InterPro" id="IPR029058">
    <property type="entry name" value="AB_hydrolase_fold"/>
</dbReference>
<gene>
    <name evidence="6" type="ORF">A1O9_09369</name>
</gene>
<keyword evidence="2" id="KW-0853">WD repeat</keyword>
<dbReference type="Gene3D" id="3.40.50.1820">
    <property type="entry name" value="alpha/beta hydrolase"/>
    <property type="match status" value="1"/>
</dbReference>
<dbReference type="InterPro" id="IPR056884">
    <property type="entry name" value="NPHP3-like_N"/>
</dbReference>
<feature type="domain" description="GPI inositol-deacylase winged helix" evidence="4">
    <location>
        <begin position="667"/>
        <end position="738"/>
    </location>
</feature>
<sequence>MLGKLRSSFSHRDKAQQSKPSAPPGLTERKSSSGSALDWVRRKSSGSVATLSVHRASNADLTPTVKGETGGPANNAPNRLGLDCIHGPSSRPIANIIFVHGLGGHSTKTWSHNHDPDFFWPQLWLPKDPKLARARLFTYGYDSQVLGLKSVANITDFAKALLFDMRHKKCNGDYNLRLGEAPIIFVAHSMGGLVVKKAFILAQDDEHCKTLVKSMAAVIFFSTPHRGSDLANTLDLILTLIFQPARQFLKELAPQSSAIEDINEQFRHIAWKLSIISFHETYATSIAGSYKMIVTKDSALLGYENEESRGLPADHHTVCKFENDEDPSYIIVRDVLRGLVDKFSRSIHRTPSTSTSKLAEEVRKALDISRMPADDLKPLRKRWVSGSCEWILKDASIQTWMTDQSRSQLVWYTAPPASGKSVLSSYIFYHLQTNGYDCQFYFFDYRDQTRRSIVGLLKSLAYQISCEVPEFAAEVIATLSEDNYLNKSDYRLLWQRLFQTLFFDKDFKRPVYWVIDGLDESESPDAVIELLEELILRSRATMKVLVTGRHSEALALRFKKLQRQLRVDMIDAGGQMHNAQDIELLVARELDLIPGGPSLKSRLQREILQRARGNFLWVSLVIEELQMCQTERETTTALEQMPEDITRMYERMELSIIKGTSDGRLGLAKELLQWAVCVPQPLKTVELIQAIGKDYDDILDLGRTIREVCGQFVVIDSTDHVTTVHQTARDFLTKRSKSAVAIHRQNANSALLVKTLSSLRQLDIRKTALGSKGQKQVRKELETEQPFVLYGTNSWIYHLGHADPLSDRVLDALEGFFNSPCVLDWIFVVAILNQVRTLARAGKGLLSFIAANRKLNNSRNPLLHRLSTVELLENWAGDLVRLTAKFNKQLITQPYAIYETIPALCPSTSTINRQFRTSKVVLTGQSDSWSDIFARNSLPQHEVAIKIISLGIHLAVLSHGGKVYVWSSVDFGEVCTLRHGEAVTNMCMNLKGNILVTYGLTTTKVWDLPEGIIRLQVANQANGRALSVAFAMNDQRVIAATDDRSVRILQLTDDEASWRIINPALLKEESQSQTTIINSPSYMAINPGGTQIGVCYRSFPLTIWDLDSASVVSRCMRPGTNLDSPQMWFPVELFAWNPISGHIVGWYKGKTLFKWHPITNETHEVSASVDELVVSPNGKVFVTSDSNGTVKVWNFAFFAAIYQLSSGDLVSGLSFSPDSARFYDIRGATINAWEPNGLVRLVEAEDSFSDTSSDDQRGTVISHVSEADARQYTALSILAAAPNGLYYATGNEDGEVHITDMKTSSRSELTRFNNFQPVTHLTWDSTSSIIAVADLAADICILRLSHWGHGQLESAVVEQSQTPRFDLEGRAIHQLLLDFSSRLLLVVTSDLAQTWDIDEGRLKDSVQIIDADQRNWLNHAGDNKLFMGVGPENIHVHQWEGLHQIFEFKFNTEKFPLIRQSSTFSDIKPPKSVRDMMTPSEAKPTRYIMRAMLTQDEKHILVHIKEHALRSRMQNRLFAVPATALEIPKGFARSCELDCLQLADELTQGCEFTLGVLSGGRLVFLDRDLWVCSMKLTRLSKSCPLVRHYFIPRDWTDVEGLKQCSMLKDGVFLCPQEGNIVTVKTNFDVIGH</sequence>
<evidence type="ECO:0000259" key="4">
    <source>
        <dbReference type="Pfam" id="PF22939"/>
    </source>
</evidence>
<dbReference type="SMART" id="SM00320">
    <property type="entry name" value="WD40"/>
    <property type="match status" value="6"/>
</dbReference>
<dbReference type="PROSITE" id="PS50082">
    <property type="entry name" value="WD_REPEATS_2"/>
    <property type="match status" value="1"/>
</dbReference>
<evidence type="ECO:0000313" key="6">
    <source>
        <dbReference type="EMBL" id="KEF54926.1"/>
    </source>
</evidence>
<dbReference type="Pfam" id="PF24883">
    <property type="entry name" value="NPHP3_N"/>
    <property type="match status" value="1"/>
</dbReference>
<dbReference type="Gene3D" id="3.40.50.300">
    <property type="entry name" value="P-loop containing nucleotide triphosphate hydrolases"/>
    <property type="match status" value="1"/>
</dbReference>
<evidence type="ECO:0000259" key="5">
    <source>
        <dbReference type="Pfam" id="PF24883"/>
    </source>
</evidence>
<dbReference type="InterPro" id="IPR001680">
    <property type="entry name" value="WD40_rpt"/>
</dbReference>
<name>A0A072P4Z1_9EURO</name>
<reference evidence="6 7" key="1">
    <citation type="submission" date="2013-03" db="EMBL/GenBank/DDBJ databases">
        <title>The Genome Sequence of Exophiala aquamarina CBS 119918.</title>
        <authorList>
            <consortium name="The Broad Institute Genomics Platform"/>
            <person name="Cuomo C."/>
            <person name="de Hoog S."/>
            <person name="Gorbushina A."/>
            <person name="Walker B."/>
            <person name="Young S.K."/>
            <person name="Zeng Q."/>
            <person name="Gargeya S."/>
            <person name="Fitzgerald M."/>
            <person name="Haas B."/>
            <person name="Abouelleil A."/>
            <person name="Allen A.W."/>
            <person name="Alvarado L."/>
            <person name="Arachchi H.M."/>
            <person name="Berlin A.M."/>
            <person name="Chapman S.B."/>
            <person name="Gainer-Dewar J."/>
            <person name="Goldberg J."/>
            <person name="Griggs A."/>
            <person name="Gujja S."/>
            <person name="Hansen M."/>
            <person name="Howarth C."/>
            <person name="Imamovic A."/>
            <person name="Ireland A."/>
            <person name="Larimer J."/>
            <person name="McCowan C."/>
            <person name="Murphy C."/>
            <person name="Pearson M."/>
            <person name="Poon T.W."/>
            <person name="Priest M."/>
            <person name="Roberts A."/>
            <person name="Saif S."/>
            <person name="Shea T."/>
            <person name="Sisk P."/>
            <person name="Sykes S."/>
            <person name="Wortman J."/>
            <person name="Nusbaum C."/>
            <person name="Birren B."/>
        </authorList>
    </citation>
    <scope>NUCLEOTIDE SEQUENCE [LARGE SCALE GENOMIC DNA]</scope>
    <source>
        <strain evidence="6 7">CBS 119918</strain>
    </source>
</reference>
<proteinExistence type="predicted"/>
<dbReference type="RefSeq" id="XP_013257516.1">
    <property type="nucleotide sequence ID" value="XM_013402062.1"/>
</dbReference>
<dbReference type="OrthoDB" id="194358at2759"/>
<accession>A0A072P4Z1</accession>
<dbReference type="Proteomes" id="UP000027920">
    <property type="component" value="Unassembled WGS sequence"/>
</dbReference>
<dbReference type="InterPro" id="IPR036322">
    <property type="entry name" value="WD40_repeat_dom_sf"/>
</dbReference>
<dbReference type="InterPro" id="IPR015943">
    <property type="entry name" value="WD40/YVTN_repeat-like_dom_sf"/>
</dbReference>